<name>A0ABD1MWC3_9FABA</name>
<sequence length="155" mass="17063">MAGDSSITCMTLLIFSLLLAFHFSMAVPERSLSTLASIEDGAKKRNTTAAASAREGNKQNPKTETTPNQTANDSHVSVLLKGSKGGSSRAPRPPFQWQNRIFNASKHEVPSGPNPISNRDEERRKMDAAAARRSEHSSFFLCRFTFRLLGTMMYA</sequence>
<feature type="region of interest" description="Disordered" evidence="1">
    <location>
        <begin position="46"/>
        <end position="123"/>
    </location>
</feature>
<gene>
    <name evidence="3" type="ORF">Fmac_008061</name>
</gene>
<feature type="signal peptide" evidence="2">
    <location>
        <begin position="1"/>
        <end position="26"/>
    </location>
</feature>
<dbReference type="PANTHER" id="PTHR35301:SF3">
    <property type="entry name" value="CLE03 PROTEIN"/>
    <property type="match status" value="1"/>
</dbReference>
<accession>A0ABD1MWC3</accession>
<evidence type="ECO:0000313" key="3">
    <source>
        <dbReference type="EMBL" id="KAL2340121.1"/>
    </source>
</evidence>
<evidence type="ECO:0000256" key="2">
    <source>
        <dbReference type="SAM" id="SignalP"/>
    </source>
</evidence>
<protein>
    <submittedName>
        <fullName evidence="3">Uncharacterized protein</fullName>
    </submittedName>
</protein>
<feature type="chain" id="PRO_5044765969" evidence="2">
    <location>
        <begin position="27"/>
        <end position="155"/>
    </location>
</feature>
<reference evidence="3 4" key="1">
    <citation type="submission" date="2024-08" db="EMBL/GenBank/DDBJ databases">
        <title>Insights into the chromosomal genome structure of Flemingia macrophylla.</title>
        <authorList>
            <person name="Ding Y."/>
            <person name="Zhao Y."/>
            <person name="Bi W."/>
            <person name="Wu M."/>
            <person name="Zhao G."/>
            <person name="Gong Y."/>
            <person name="Li W."/>
            <person name="Zhang P."/>
        </authorList>
    </citation>
    <scope>NUCLEOTIDE SEQUENCE [LARGE SCALE GENOMIC DNA]</scope>
    <source>
        <strain evidence="3">DYQJB</strain>
        <tissue evidence="3">Leaf</tissue>
    </source>
</reference>
<organism evidence="3 4">
    <name type="scientific">Flemingia macrophylla</name>
    <dbReference type="NCBI Taxonomy" id="520843"/>
    <lineage>
        <taxon>Eukaryota</taxon>
        <taxon>Viridiplantae</taxon>
        <taxon>Streptophyta</taxon>
        <taxon>Embryophyta</taxon>
        <taxon>Tracheophyta</taxon>
        <taxon>Spermatophyta</taxon>
        <taxon>Magnoliopsida</taxon>
        <taxon>eudicotyledons</taxon>
        <taxon>Gunneridae</taxon>
        <taxon>Pentapetalae</taxon>
        <taxon>rosids</taxon>
        <taxon>fabids</taxon>
        <taxon>Fabales</taxon>
        <taxon>Fabaceae</taxon>
        <taxon>Papilionoideae</taxon>
        <taxon>50 kb inversion clade</taxon>
        <taxon>NPAAA clade</taxon>
        <taxon>indigoferoid/millettioid clade</taxon>
        <taxon>Phaseoleae</taxon>
        <taxon>Flemingia</taxon>
    </lineage>
</organism>
<dbReference type="PANTHER" id="PTHR35301">
    <property type="entry name" value="CLAVATA3/ESR (CLE)-RELATED PROTEIN 41-RELATED"/>
    <property type="match status" value="1"/>
</dbReference>
<feature type="compositionally biased region" description="Low complexity" evidence="1">
    <location>
        <begin position="76"/>
        <end position="88"/>
    </location>
</feature>
<evidence type="ECO:0000313" key="4">
    <source>
        <dbReference type="Proteomes" id="UP001603857"/>
    </source>
</evidence>
<evidence type="ECO:0000256" key="1">
    <source>
        <dbReference type="SAM" id="MobiDB-lite"/>
    </source>
</evidence>
<dbReference type="Proteomes" id="UP001603857">
    <property type="component" value="Unassembled WGS sequence"/>
</dbReference>
<keyword evidence="2" id="KW-0732">Signal</keyword>
<feature type="compositionally biased region" description="Polar residues" evidence="1">
    <location>
        <begin position="58"/>
        <end position="75"/>
    </location>
</feature>
<dbReference type="InterPro" id="IPR037495">
    <property type="entry name" value="CLE41/42/44"/>
</dbReference>
<dbReference type="EMBL" id="JBGMDY010000003">
    <property type="protein sequence ID" value="KAL2340121.1"/>
    <property type="molecule type" value="Genomic_DNA"/>
</dbReference>
<comment type="caution">
    <text evidence="3">The sequence shown here is derived from an EMBL/GenBank/DDBJ whole genome shotgun (WGS) entry which is preliminary data.</text>
</comment>
<dbReference type="AlphaFoldDB" id="A0ABD1MWC3"/>
<keyword evidence="4" id="KW-1185">Reference proteome</keyword>
<proteinExistence type="predicted"/>